<protein>
    <recommendedName>
        <fullName evidence="1">Thioredoxin domain-containing protein</fullName>
    </recommendedName>
</protein>
<feature type="domain" description="Thioredoxin" evidence="1">
    <location>
        <begin position="9"/>
        <end position="91"/>
    </location>
</feature>
<dbReference type="Proteomes" id="UP000316270">
    <property type="component" value="Chromosome 2"/>
</dbReference>
<dbReference type="Gene3D" id="3.40.30.10">
    <property type="entry name" value="Glutaredoxin"/>
    <property type="match status" value="1"/>
</dbReference>
<dbReference type="InterPro" id="IPR013766">
    <property type="entry name" value="Thioredoxin_domain"/>
</dbReference>
<dbReference type="Pfam" id="PF00085">
    <property type="entry name" value="Thioredoxin"/>
    <property type="match status" value="1"/>
</dbReference>
<evidence type="ECO:0000313" key="3">
    <source>
        <dbReference type="Proteomes" id="UP000316270"/>
    </source>
</evidence>
<proteinExistence type="predicted"/>
<name>A0A517L0L2_9PEZI</name>
<organism evidence="2 3">
    <name type="scientific">Venturia effusa</name>
    <dbReference type="NCBI Taxonomy" id="50376"/>
    <lineage>
        <taxon>Eukaryota</taxon>
        <taxon>Fungi</taxon>
        <taxon>Dikarya</taxon>
        <taxon>Ascomycota</taxon>
        <taxon>Pezizomycotina</taxon>
        <taxon>Dothideomycetes</taxon>
        <taxon>Pleosporomycetidae</taxon>
        <taxon>Venturiales</taxon>
        <taxon>Venturiaceae</taxon>
        <taxon>Venturia</taxon>
    </lineage>
</organism>
<reference evidence="2 3" key="1">
    <citation type="submission" date="2019-07" db="EMBL/GenBank/DDBJ databases">
        <title>Finished genome of Venturia effusa.</title>
        <authorList>
            <person name="Young C.A."/>
            <person name="Cox M.P."/>
            <person name="Ganley A.R.D."/>
            <person name="David W.J."/>
        </authorList>
    </citation>
    <scope>NUCLEOTIDE SEQUENCE [LARGE SCALE GENOMIC DNA]</scope>
    <source>
        <strain evidence="3">albino</strain>
    </source>
</reference>
<gene>
    <name evidence="2" type="ORF">FKW77_010547</name>
</gene>
<dbReference type="InterPro" id="IPR036249">
    <property type="entry name" value="Thioredoxin-like_sf"/>
</dbReference>
<dbReference type="CDD" id="cd02947">
    <property type="entry name" value="TRX_family"/>
    <property type="match status" value="1"/>
</dbReference>
<accession>A0A517L0L2</accession>
<dbReference type="AlphaFoldDB" id="A0A517L0L2"/>
<evidence type="ECO:0000259" key="1">
    <source>
        <dbReference type="Pfam" id="PF00085"/>
    </source>
</evidence>
<keyword evidence="3" id="KW-1185">Reference proteome</keyword>
<dbReference type="SUPFAM" id="SSF52833">
    <property type="entry name" value="Thioredoxin-like"/>
    <property type="match status" value="1"/>
</dbReference>
<dbReference type="EMBL" id="CP042186">
    <property type="protein sequence ID" value="QDS69168.1"/>
    <property type="molecule type" value="Genomic_DNA"/>
</dbReference>
<sequence>MASHQDLTSKADFDAALATEGKYVLIYAYSGEISEKADAAGKKHEHNTKAFKVDVDAYPTAKEFFDIKTTPTVVVYKDGKELKKIEGLDETKAKEIASVLV</sequence>
<evidence type="ECO:0000313" key="2">
    <source>
        <dbReference type="EMBL" id="QDS69168.1"/>
    </source>
</evidence>
<dbReference type="OrthoDB" id="2121326at2759"/>
<dbReference type="STRING" id="50376.A0A517L0L2"/>